<keyword evidence="7" id="KW-0249">Electron transport</keyword>
<evidence type="ECO:0000256" key="9">
    <source>
        <dbReference type="ARBA" id="ARBA00023004"/>
    </source>
</evidence>
<dbReference type="GO" id="GO:0140575">
    <property type="term" value="F:transmembrane monodehydroascorbate reductase activity"/>
    <property type="evidence" value="ECO:0007669"/>
    <property type="project" value="InterPro"/>
</dbReference>
<keyword evidence="5 12" id="KW-0812">Transmembrane</keyword>
<evidence type="ECO:0000313" key="14">
    <source>
        <dbReference type="EMBL" id="CAL4187487.1"/>
    </source>
</evidence>
<dbReference type="InterPro" id="IPR006593">
    <property type="entry name" value="Cyt_b561/ferric_Rdtase_TM"/>
</dbReference>
<evidence type="ECO:0000256" key="6">
    <source>
        <dbReference type="ARBA" id="ARBA00022723"/>
    </source>
</evidence>
<dbReference type="Pfam" id="PF03188">
    <property type="entry name" value="Cytochrom_B561"/>
    <property type="match status" value="1"/>
</dbReference>
<protein>
    <recommendedName>
        <fullName evidence="11">ascorbate ferrireductase (transmembrane)</fullName>
        <ecNumber evidence="11">7.2.1.3</ecNumber>
    </recommendedName>
</protein>
<dbReference type="EC" id="7.2.1.3" evidence="11"/>
<evidence type="ECO:0000256" key="11">
    <source>
        <dbReference type="ARBA" id="ARBA00024225"/>
    </source>
</evidence>
<dbReference type="GO" id="GO:0140571">
    <property type="term" value="F:transmembrane ascorbate ferrireductase activity"/>
    <property type="evidence" value="ECO:0007669"/>
    <property type="project" value="UniProtKB-EC"/>
</dbReference>
<feature type="transmembrane region" description="Helical" evidence="12">
    <location>
        <begin position="20"/>
        <end position="40"/>
    </location>
</feature>
<evidence type="ECO:0000256" key="10">
    <source>
        <dbReference type="ARBA" id="ARBA00023136"/>
    </source>
</evidence>
<dbReference type="AlphaFoldDB" id="A0AAV2SGV0"/>
<feature type="transmembrane region" description="Helical" evidence="12">
    <location>
        <begin position="139"/>
        <end position="163"/>
    </location>
</feature>
<evidence type="ECO:0000259" key="13">
    <source>
        <dbReference type="PROSITE" id="PS50939"/>
    </source>
</evidence>
<keyword evidence="6" id="KW-0479">Metal-binding</keyword>
<comment type="subcellular location">
    <subcellularLocation>
        <location evidence="2">Membrane</location>
        <topology evidence="2">Multi-pass membrane protein</topology>
    </subcellularLocation>
</comment>
<comment type="caution">
    <text evidence="14">The sequence shown here is derived from an EMBL/GenBank/DDBJ whole genome shotgun (WGS) entry which is preliminary data.</text>
</comment>
<feature type="transmembrane region" description="Helical" evidence="12">
    <location>
        <begin position="61"/>
        <end position="83"/>
    </location>
</feature>
<keyword evidence="9" id="KW-0408">Iron</keyword>
<evidence type="ECO:0000256" key="2">
    <source>
        <dbReference type="ARBA" id="ARBA00004141"/>
    </source>
</evidence>
<evidence type="ECO:0000256" key="7">
    <source>
        <dbReference type="ARBA" id="ARBA00022982"/>
    </source>
</evidence>
<keyword evidence="3" id="KW-0813">Transport</keyword>
<dbReference type="GO" id="GO:0016020">
    <property type="term" value="C:membrane"/>
    <property type="evidence" value="ECO:0007669"/>
    <property type="project" value="UniProtKB-SubCell"/>
</dbReference>
<dbReference type="Proteomes" id="UP001497623">
    <property type="component" value="Unassembled WGS sequence"/>
</dbReference>
<dbReference type="PANTHER" id="PTHR15422">
    <property type="entry name" value="OS05G0565100 PROTEIN"/>
    <property type="match status" value="1"/>
</dbReference>
<dbReference type="SMART" id="SM00665">
    <property type="entry name" value="B561"/>
    <property type="match status" value="1"/>
</dbReference>
<gene>
    <name evidence="14" type="ORF">MNOR_LOCUS36195</name>
</gene>
<dbReference type="Gene3D" id="1.20.120.1770">
    <property type="match status" value="1"/>
</dbReference>
<reference evidence="14 15" key="1">
    <citation type="submission" date="2024-05" db="EMBL/GenBank/DDBJ databases">
        <authorList>
            <person name="Wallberg A."/>
        </authorList>
    </citation>
    <scope>NUCLEOTIDE SEQUENCE [LARGE SCALE GENOMIC DNA]</scope>
</reference>
<dbReference type="GO" id="GO:0046872">
    <property type="term" value="F:metal ion binding"/>
    <property type="evidence" value="ECO:0007669"/>
    <property type="project" value="UniProtKB-KW"/>
</dbReference>
<dbReference type="PROSITE" id="PS50939">
    <property type="entry name" value="CYTOCHROME_B561"/>
    <property type="match status" value="1"/>
</dbReference>
<organism evidence="14 15">
    <name type="scientific">Meganyctiphanes norvegica</name>
    <name type="common">Northern krill</name>
    <name type="synonym">Thysanopoda norvegica</name>
    <dbReference type="NCBI Taxonomy" id="48144"/>
    <lineage>
        <taxon>Eukaryota</taxon>
        <taxon>Metazoa</taxon>
        <taxon>Ecdysozoa</taxon>
        <taxon>Arthropoda</taxon>
        <taxon>Crustacea</taxon>
        <taxon>Multicrustacea</taxon>
        <taxon>Malacostraca</taxon>
        <taxon>Eumalacostraca</taxon>
        <taxon>Eucarida</taxon>
        <taxon>Euphausiacea</taxon>
        <taxon>Euphausiidae</taxon>
        <taxon>Meganyctiphanes</taxon>
    </lineage>
</organism>
<dbReference type="PANTHER" id="PTHR15422:SF45">
    <property type="entry name" value="CYTOCHROME B561 DOMAIN-CONTAINING PROTEIN"/>
    <property type="match status" value="1"/>
</dbReference>
<keyword evidence="4" id="KW-0349">Heme</keyword>
<name>A0AAV2SGV0_MEGNR</name>
<sequence length="198" mass="22686">MFQCLVRSSSACSHLEKFTWIYLFFPYLSLPSIAFTSLMVPSCLIFTEDGLASGALHKTKLFLHWLLLGLAFVIAGAGFFVIYYNKELNDKPHFISWHGIIGLLACICLAIQVSFGIISKYPLYLKRFIGFKLIRATHAIFGVNTLILGMIAIILGFLSDWYYKNGSKWVMYSAIMLHILLIYRVAYIVIQKYVRKIY</sequence>
<dbReference type="EMBL" id="CAXKWB010064288">
    <property type="protein sequence ID" value="CAL4187487.1"/>
    <property type="molecule type" value="Genomic_DNA"/>
</dbReference>
<feature type="transmembrane region" description="Helical" evidence="12">
    <location>
        <begin position="169"/>
        <end position="190"/>
    </location>
</feature>
<keyword evidence="10 12" id="KW-0472">Membrane</keyword>
<evidence type="ECO:0000313" key="15">
    <source>
        <dbReference type="Proteomes" id="UP001497623"/>
    </source>
</evidence>
<evidence type="ECO:0000256" key="12">
    <source>
        <dbReference type="SAM" id="Phobius"/>
    </source>
</evidence>
<evidence type="ECO:0000256" key="1">
    <source>
        <dbReference type="ARBA" id="ARBA00001970"/>
    </source>
</evidence>
<evidence type="ECO:0000256" key="5">
    <source>
        <dbReference type="ARBA" id="ARBA00022692"/>
    </source>
</evidence>
<accession>A0AAV2SGV0</accession>
<dbReference type="InterPro" id="IPR045150">
    <property type="entry name" value="CYB561D1/2"/>
</dbReference>
<evidence type="ECO:0000256" key="8">
    <source>
        <dbReference type="ARBA" id="ARBA00022989"/>
    </source>
</evidence>
<keyword evidence="15" id="KW-1185">Reference proteome</keyword>
<evidence type="ECO:0000256" key="3">
    <source>
        <dbReference type="ARBA" id="ARBA00022448"/>
    </source>
</evidence>
<keyword evidence="8 12" id="KW-1133">Transmembrane helix</keyword>
<proteinExistence type="predicted"/>
<comment type="cofactor">
    <cofactor evidence="1">
        <name>heme b</name>
        <dbReference type="ChEBI" id="CHEBI:60344"/>
    </cofactor>
</comment>
<feature type="transmembrane region" description="Helical" evidence="12">
    <location>
        <begin position="95"/>
        <end position="118"/>
    </location>
</feature>
<feature type="domain" description="Cytochrome b561" evidence="13">
    <location>
        <begin position="1"/>
        <end position="196"/>
    </location>
</feature>
<evidence type="ECO:0000256" key="4">
    <source>
        <dbReference type="ARBA" id="ARBA00022617"/>
    </source>
</evidence>
<feature type="non-terminal residue" evidence="14">
    <location>
        <position position="198"/>
    </location>
</feature>